<evidence type="ECO:0000259" key="4">
    <source>
        <dbReference type="Pfam" id="PF09375"/>
    </source>
</evidence>
<evidence type="ECO:0000256" key="2">
    <source>
        <dbReference type="ARBA" id="ARBA00005989"/>
    </source>
</evidence>
<dbReference type="InterPro" id="IPR034981">
    <property type="entry name" value="Imelysin-like_EfeO/Algp7"/>
</dbReference>
<dbReference type="InterPro" id="IPR038352">
    <property type="entry name" value="Imelysin_sf"/>
</dbReference>
<sequence length="395" mass="40779">MIQVRRRSVWSAALVALVAATAGGVAWGLSGSPARSAAQAPTPVDYPGLPHTPVNVSEGGCGAGWSSGRTGLQVFDLRDSSTGNADVQLLEPSSGRVVGEVEGLAAGTSRPLLVRLAAGRYAFRCLLTDTDAVTGPAVPVSGPGSQSEGASGTPGVVPVTQQDLIPAAQAYQKWVAAQLPALLAQVTALQSDVAAGDLGRARADWLTAHLSYERLGAAYGAFGDADAAINAAGHDGTGFHRLEYGLWHGESAASLGAPAARLVQDVRALQRSWSAVQFDPQLLGVRAHEIVENTIEFELTGRTDEGSGSNLRTAQANLEGTAEVLALLRPLLASRLPLGPVDAALSAARAELRSLGGVPLSQVTRAQRELLNARFGALVEELAPVAAVCDERRTS</sequence>
<dbReference type="Proteomes" id="UP001596174">
    <property type="component" value="Unassembled WGS sequence"/>
</dbReference>
<dbReference type="RefSeq" id="WP_380590613.1">
    <property type="nucleotide sequence ID" value="NZ_JBHSQJ010000173.1"/>
</dbReference>
<dbReference type="InterPro" id="IPR018976">
    <property type="entry name" value="Imelysin-like"/>
</dbReference>
<dbReference type="Pfam" id="PF09375">
    <property type="entry name" value="Peptidase_M75"/>
    <property type="match status" value="1"/>
</dbReference>
<proteinExistence type="inferred from homology"/>
<keyword evidence="6" id="KW-1185">Reference proteome</keyword>
<organism evidence="5 6">
    <name type="scientific">Streptacidiphilus monticola</name>
    <dbReference type="NCBI Taxonomy" id="2161674"/>
    <lineage>
        <taxon>Bacteria</taxon>
        <taxon>Bacillati</taxon>
        <taxon>Actinomycetota</taxon>
        <taxon>Actinomycetes</taxon>
        <taxon>Kitasatosporales</taxon>
        <taxon>Streptomycetaceae</taxon>
        <taxon>Streptacidiphilus</taxon>
    </lineage>
</organism>
<dbReference type="EMBL" id="JBHSQJ010000173">
    <property type="protein sequence ID" value="MFC5911514.1"/>
    <property type="molecule type" value="Genomic_DNA"/>
</dbReference>
<gene>
    <name evidence="5" type="ORF">ACFP3V_30450</name>
</gene>
<evidence type="ECO:0000256" key="1">
    <source>
        <dbReference type="ARBA" id="ARBA00004196"/>
    </source>
</evidence>
<protein>
    <submittedName>
        <fullName evidence="5">EfeM/EfeO family lipoprotein</fullName>
    </submittedName>
</protein>
<dbReference type="PANTHER" id="PTHR39192:SF1">
    <property type="entry name" value="IRON UPTAKE SYSTEM COMPONENT EFEO"/>
    <property type="match status" value="1"/>
</dbReference>
<evidence type="ECO:0000256" key="3">
    <source>
        <dbReference type="ARBA" id="ARBA00022729"/>
    </source>
</evidence>
<accession>A0ABW1GA65</accession>
<dbReference type="InterPro" id="IPR050894">
    <property type="entry name" value="EfeM/EfeO_iron_uptake"/>
</dbReference>
<evidence type="ECO:0000313" key="5">
    <source>
        <dbReference type="EMBL" id="MFC5911514.1"/>
    </source>
</evidence>
<reference evidence="6" key="1">
    <citation type="journal article" date="2019" name="Int. J. Syst. Evol. Microbiol.">
        <title>The Global Catalogue of Microorganisms (GCM) 10K type strain sequencing project: providing services to taxonomists for standard genome sequencing and annotation.</title>
        <authorList>
            <consortium name="The Broad Institute Genomics Platform"/>
            <consortium name="The Broad Institute Genome Sequencing Center for Infectious Disease"/>
            <person name="Wu L."/>
            <person name="Ma J."/>
        </authorList>
    </citation>
    <scope>NUCLEOTIDE SEQUENCE [LARGE SCALE GENOMIC DNA]</scope>
    <source>
        <strain evidence="6">JCM 4816</strain>
    </source>
</reference>
<evidence type="ECO:0000313" key="6">
    <source>
        <dbReference type="Proteomes" id="UP001596174"/>
    </source>
</evidence>
<keyword evidence="5" id="KW-0449">Lipoprotein</keyword>
<dbReference type="PANTHER" id="PTHR39192">
    <property type="entry name" value="IRON UPTAKE SYSTEM COMPONENT EFEO"/>
    <property type="match status" value="1"/>
</dbReference>
<keyword evidence="3" id="KW-0732">Signal</keyword>
<dbReference type="CDD" id="cd14656">
    <property type="entry name" value="Imelysin-like_EfeO"/>
    <property type="match status" value="1"/>
</dbReference>
<comment type="similarity">
    <text evidence="2">Belongs to the EfeM/EfeO family.</text>
</comment>
<dbReference type="Gene3D" id="1.20.1420.20">
    <property type="entry name" value="M75 peptidase, HXXE motif"/>
    <property type="match status" value="1"/>
</dbReference>
<feature type="domain" description="Imelysin-like" evidence="4">
    <location>
        <begin position="168"/>
        <end position="382"/>
    </location>
</feature>
<comment type="subcellular location">
    <subcellularLocation>
        <location evidence="1">Cell envelope</location>
    </subcellularLocation>
</comment>
<comment type="caution">
    <text evidence="5">The sequence shown here is derived from an EMBL/GenBank/DDBJ whole genome shotgun (WGS) entry which is preliminary data.</text>
</comment>
<name>A0ABW1GA65_9ACTN</name>